<reference evidence="5 6" key="1">
    <citation type="journal article" date="2018" name="MBio">
        <title>Comparative Genomics Reveals the Core Gene Toolbox for the Fungus-Insect Symbiosis.</title>
        <authorList>
            <person name="Wang Y."/>
            <person name="Stata M."/>
            <person name="Wang W."/>
            <person name="Stajich J.E."/>
            <person name="White M.M."/>
            <person name="Moncalvo J.M."/>
        </authorList>
    </citation>
    <scope>NUCLEOTIDE SEQUENCE [LARGE SCALE GENOMIC DNA]</scope>
    <source>
        <strain evidence="5 6">SC-DP-2</strain>
    </source>
</reference>
<dbReference type="Gene3D" id="1.10.30.10">
    <property type="entry name" value="High mobility group box domain"/>
    <property type="match status" value="1"/>
</dbReference>
<dbReference type="Proteomes" id="UP000245609">
    <property type="component" value="Unassembled WGS sequence"/>
</dbReference>
<dbReference type="CDD" id="cd01389">
    <property type="entry name" value="HMG-box_ROX1-like"/>
    <property type="match status" value="1"/>
</dbReference>
<sequence length="510" mass="57304">MDNIVLCKPKEFVNSEGICYVEKIPGHYVVFIPNSVQRQDVINRITKPVNPSKNKKKPHNPNRVHNSFILYRMEKTKEIKRQNPTINQTVVSRMCAQMWRNEKAEIKRKYKAKSDLLKIKSQHEASIKDSSDSESICIKLEVKPEEQKHTPEPALQSIYQDPPHATQQDTLHNITAQNQSFDVSLHDMVPVITHLNSEIQFELEKSMERLDRATKVPYPQGLPVIGFDSDLVIPGSEEDITGSTKLENKDKNNLNTKAKPLTTTPTYDPLGFSSGNYSAPNNLPPAITSLGSQNYSSFLPLNLDPPGLMELENIKLQQFKNSTCGRHRRSVSKPEMLNFTEQLYKPGSSHHHFDLFSNLKFDWDFAKNPFSSKSSLFNDAHRPNLEDQTFDPLNFLDTSEPLGFLKNSFVTGSSSLKPDLQLASLPDTVLYSDLPNIGSCTTSNIGTNTEKYTTGATSTLNPSELLAETFKAKLNKTDLAALQSGNGQNLYDILNINSSPLSKDIFDFQG</sequence>
<evidence type="ECO:0000259" key="3">
    <source>
        <dbReference type="PROSITE" id="PS50118"/>
    </source>
</evidence>
<evidence type="ECO:0000256" key="2">
    <source>
        <dbReference type="SAM" id="MobiDB-lite"/>
    </source>
</evidence>
<evidence type="ECO:0000313" key="5">
    <source>
        <dbReference type="EMBL" id="PVV04934.1"/>
    </source>
</evidence>
<evidence type="ECO:0000313" key="4">
    <source>
        <dbReference type="EMBL" id="PVU85958.1"/>
    </source>
</evidence>
<dbReference type="OrthoDB" id="6247875at2759"/>
<gene>
    <name evidence="5" type="ORF">BB560_000550</name>
    <name evidence="4" type="ORF">BB560_006856</name>
</gene>
<accession>A0A2T9ZK16</accession>
<feature type="DNA-binding region" description="HMG box" evidence="1">
    <location>
        <begin position="61"/>
        <end position="131"/>
    </location>
</feature>
<proteinExistence type="predicted"/>
<evidence type="ECO:0000313" key="6">
    <source>
        <dbReference type="Proteomes" id="UP000245609"/>
    </source>
</evidence>
<comment type="caution">
    <text evidence="5">The sequence shown here is derived from an EMBL/GenBank/DDBJ whole genome shotgun (WGS) entry which is preliminary data.</text>
</comment>
<dbReference type="EMBL" id="MBFS01000061">
    <property type="protein sequence ID" value="PVV04934.1"/>
    <property type="molecule type" value="Genomic_DNA"/>
</dbReference>
<feature type="compositionally biased region" description="Polar residues" evidence="2">
    <location>
        <begin position="253"/>
        <end position="266"/>
    </location>
</feature>
<dbReference type="AlphaFoldDB" id="A0A2T9ZK16"/>
<dbReference type="SMART" id="SM00398">
    <property type="entry name" value="HMG"/>
    <property type="match status" value="1"/>
</dbReference>
<keyword evidence="1" id="KW-0238">DNA-binding</keyword>
<protein>
    <recommendedName>
        <fullName evidence="3">HMG box domain-containing protein</fullName>
    </recommendedName>
</protein>
<dbReference type="GO" id="GO:0005634">
    <property type="term" value="C:nucleus"/>
    <property type="evidence" value="ECO:0007669"/>
    <property type="project" value="UniProtKB-UniRule"/>
</dbReference>
<keyword evidence="6" id="KW-1185">Reference proteome</keyword>
<name>A0A2T9ZK16_9FUNG</name>
<dbReference type="GO" id="GO:0003677">
    <property type="term" value="F:DNA binding"/>
    <property type="evidence" value="ECO:0007669"/>
    <property type="project" value="UniProtKB-UniRule"/>
</dbReference>
<organism evidence="5 6">
    <name type="scientific">Smittium megazygosporum</name>
    <dbReference type="NCBI Taxonomy" id="133381"/>
    <lineage>
        <taxon>Eukaryota</taxon>
        <taxon>Fungi</taxon>
        <taxon>Fungi incertae sedis</taxon>
        <taxon>Zoopagomycota</taxon>
        <taxon>Kickxellomycotina</taxon>
        <taxon>Harpellomycetes</taxon>
        <taxon>Harpellales</taxon>
        <taxon>Legeriomycetaceae</taxon>
        <taxon>Smittium</taxon>
    </lineage>
</organism>
<feature type="domain" description="HMG box" evidence="3">
    <location>
        <begin position="61"/>
        <end position="131"/>
    </location>
</feature>
<dbReference type="InterPro" id="IPR009071">
    <property type="entry name" value="HMG_box_dom"/>
</dbReference>
<dbReference type="PROSITE" id="PS50118">
    <property type="entry name" value="HMG_BOX_2"/>
    <property type="match status" value="1"/>
</dbReference>
<dbReference type="InterPro" id="IPR036910">
    <property type="entry name" value="HMG_box_dom_sf"/>
</dbReference>
<dbReference type="STRING" id="133381.A0A2T9ZK16"/>
<keyword evidence="1" id="KW-0539">Nucleus</keyword>
<dbReference type="EMBL" id="MBFS01003571">
    <property type="protein sequence ID" value="PVU85958.1"/>
    <property type="molecule type" value="Genomic_DNA"/>
</dbReference>
<dbReference type="SUPFAM" id="SSF47095">
    <property type="entry name" value="HMG-box"/>
    <property type="match status" value="1"/>
</dbReference>
<feature type="region of interest" description="Disordered" evidence="2">
    <location>
        <begin position="242"/>
        <end position="267"/>
    </location>
</feature>
<dbReference type="Pfam" id="PF00505">
    <property type="entry name" value="HMG_box"/>
    <property type="match status" value="1"/>
</dbReference>
<evidence type="ECO:0000256" key="1">
    <source>
        <dbReference type="PROSITE-ProRule" id="PRU00267"/>
    </source>
</evidence>